<dbReference type="EMBL" id="CP040556">
    <property type="protein sequence ID" value="QLB52755.1"/>
    <property type="molecule type" value="Genomic_DNA"/>
</dbReference>
<organism evidence="1 2">
    <name type="scientific">Streptococcus sanguinis</name>
    <dbReference type="NCBI Taxonomy" id="1305"/>
    <lineage>
        <taxon>Bacteria</taxon>
        <taxon>Bacillati</taxon>
        <taxon>Bacillota</taxon>
        <taxon>Bacilli</taxon>
        <taxon>Lactobacillales</taxon>
        <taxon>Streptococcaceae</taxon>
        <taxon>Streptococcus</taxon>
    </lineage>
</organism>
<name>A0A7H8V8Q0_STRSA</name>
<protein>
    <submittedName>
        <fullName evidence="1">Uncharacterized protein</fullName>
    </submittedName>
</protein>
<reference evidence="1 2" key="1">
    <citation type="submission" date="2019-05" db="EMBL/GenBank/DDBJ databases">
        <title>The organization of the Streptococcus sanguinis genomes.</title>
        <authorList>
            <person name="Wu C.H."/>
            <person name="Chen Y.Y.M."/>
            <person name="Wang H.Y."/>
        </authorList>
    </citation>
    <scope>NUCLEOTIDE SEQUENCE [LARGE SCALE GENOMIC DNA]</scope>
    <source>
        <strain evidence="1 2">CGMH010</strain>
    </source>
</reference>
<sequence>MLLSNDKSLSESEKMQNQHSILVQTRFFPRLLGINSIRKTDSGISITFLEGKDEKTCIHEETFRLKTSLIQVVTRYLNFIKEQGTNWAWFLNVPNSF</sequence>
<proteinExistence type="predicted"/>
<dbReference type="AlphaFoldDB" id="A0A7H8V8Q0"/>
<accession>A0A7H8V8Q0</accession>
<evidence type="ECO:0000313" key="1">
    <source>
        <dbReference type="EMBL" id="QLB52755.1"/>
    </source>
</evidence>
<dbReference type="Proteomes" id="UP000509410">
    <property type="component" value="Chromosome"/>
</dbReference>
<gene>
    <name evidence="1" type="ORF">FFV08_09175</name>
</gene>
<evidence type="ECO:0000313" key="2">
    <source>
        <dbReference type="Proteomes" id="UP000509410"/>
    </source>
</evidence>